<feature type="chain" id="PRO_5046782844" evidence="1">
    <location>
        <begin position="22"/>
        <end position="176"/>
    </location>
</feature>
<organism evidence="2 3">
    <name type="scientific">Pseudomonas rubra</name>
    <dbReference type="NCBI Taxonomy" id="2942627"/>
    <lineage>
        <taxon>Bacteria</taxon>
        <taxon>Pseudomonadati</taxon>
        <taxon>Pseudomonadota</taxon>
        <taxon>Gammaproteobacteria</taxon>
        <taxon>Pseudomonadales</taxon>
        <taxon>Pseudomonadaceae</taxon>
        <taxon>Pseudomonas</taxon>
    </lineage>
</organism>
<dbReference type="Proteomes" id="UP001148184">
    <property type="component" value="Unassembled WGS sequence"/>
</dbReference>
<keyword evidence="1" id="KW-0732">Signal</keyword>
<evidence type="ECO:0000313" key="3">
    <source>
        <dbReference type="Proteomes" id="UP001148184"/>
    </source>
</evidence>
<protein>
    <submittedName>
        <fullName evidence="2">Heme-binding protein</fullName>
    </submittedName>
</protein>
<dbReference type="SUPFAM" id="SSF143744">
    <property type="entry name" value="GlcG-like"/>
    <property type="match status" value="1"/>
</dbReference>
<dbReference type="RefSeq" id="WP_273891018.1">
    <property type="nucleotide sequence ID" value="NZ_JAMDGP010000005.1"/>
</dbReference>
<dbReference type="EMBL" id="JAMDGZ010000001">
    <property type="protein sequence ID" value="MDD1012089.1"/>
    <property type="molecule type" value="Genomic_DNA"/>
</dbReference>
<gene>
    <name evidence="2" type="ORF">M5G17_00110</name>
</gene>
<dbReference type="Gene3D" id="3.30.450.150">
    <property type="entry name" value="Haem-degrading domain"/>
    <property type="match status" value="1"/>
</dbReference>
<dbReference type="InterPro" id="IPR005624">
    <property type="entry name" value="PduO/GlcC-like"/>
</dbReference>
<evidence type="ECO:0000256" key="1">
    <source>
        <dbReference type="SAM" id="SignalP"/>
    </source>
</evidence>
<dbReference type="InterPro" id="IPR038084">
    <property type="entry name" value="PduO/GlcC-like_sf"/>
</dbReference>
<evidence type="ECO:0000313" key="2">
    <source>
        <dbReference type="EMBL" id="MDD1012089.1"/>
    </source>
</evidence>
<feature type="signal peptide" evidence="1">
    <location>
        <begin position="1"/>
        <end position="21"/>
    </location>
</feature>
<sequence length="176" mass="18066">MKRSSTVLCFAMVALISACQARPLSHSPATLGFEAALQLAISARQACARQGFAVAVSVVDRQAQPLVLLVSDDAFGHSRQTSERKARTAASRRAPTAAIASANDHEQSLSLAFHTIGLTTLSGGVPVVLDNQVIGAVGVAGAPGQNALGQDFDSLCAEAGIKAIGAQWTVNAETAQ</sequence>
<proteinExistence type="predicted"/>
<keyword evidence="3" id="KW-1185">Reference proteome</keyword>
<accession>A0ABT5P1E0</accession>
<dbReference type="InterPro" id="IPR052517">
    <property type="entry name" value="GlcG_carb_metab_protein"/>
</dbReference>
<dbReference type="PANTHER" id="PTHR34309:SF10">
    <property type="entry name" value="SLR1406 PROTEIN"/>
    <property type="match status" value="1"/>
</dbReference>
<dbReference type="PROSITE" id="PS51257">
    <property type="entry name" value="PROKAR_LIPOPROTEIN"/>
    <property type="match status" value="1"/>
</dbReference>
<comment type="caution">
    <text evidence="2">The sequence shown here is derived from an EMBL/GenBank/DDBJ whole genome shotgun (WGS) entry which is preliminary data.</text>
</comment>
<dbReference type="Pfam" id="PF03928">
    <property type="entry name" value="HbpS-like"/>
    <property type="match status" value="1"/>
</dbReference>
<reference evidence="2 3" key="1">
    <citation type="submission" date="2022-05" db="EMBL/GenBank/DDBJ databases">
        <title>Novel Pseudomonas spp. Isolated from a Rainbow Trout Aquaculture Facility.</title>
        <authorList>
            <person name="Testerman T."/>
            <person name="Graf J."/>
        </authorList>
    </citation>
    <scope>NUCLEOTIDE SEQUENCE [LARGE SCALE GENOMIC DNA]</scope>
    <source>
        <strain evidence="2 3">ID1025</strain>
    </source>
</reference>
<name>A0ABT5P1E0_9PSED</name>
<dbReference type="PANTHER" id="PTHR34309">
    <property type="entry name" value="SLR1406 PROTEIN"/>
    <property type="match status" value="1"/>
</dbReference>